<dbReference type="PANTHER" id="PTHR36150:SF1">
    <property type="entry name" value="DNA GYRASE INHIBITOR YACG"/>
    <property type="match status" value="1"/>
</dbReference>
<dbReference type="OrthoDB" id="9809663at2"/>
<dbReference type="PANTHER" id="PTHR36150">
    <property type="entry name" value="DNA GYRASE INHIBITOR YACG"/>
    <property type="match status" value="1"/>
</dbReference>
<comment type="subunit">
    <text evidence="3">Interacts with GyrB.</text>
</comment>
<evidence type="ECO:0000313" key="4">
    <source>
        <dbReference type="EMBL" id="QDL36566.1"/>
    </source>
</evidence>
<dbReference type="Proteomes" id="UP000316798">
    <property type="component" value="Chromosome"/>
</dbReference>
<keyword evidence="5" id="KW-1185">Reference proteome</keyword>
<feature type="binding site" evidence="3">
    <location>
        <position position="36"/>
    </location>
    <ligand>
        <name>Zn(2+)</name>
        <dbReference type="ChEBI" id="CHEBI:29105"/>
    </ligand>
</feature>
<keyword evidence="1 3" id="KW-0479">Metal-binding</keyword>
<gene>
    <name evidence="3 4" type="primary">yacG</name>
    <name evidence="4" type="ORF">EUB48_04075</name>
</gene>
<comment type="function">
    <text evidence="3">Inhibits all the catalytic activities of DNA gyrase by preventing its interaction with DNA. Acts by binding directly to the C-terminal domain of GyrB, which probably disrupts DNA binding by the gyrase.</text>
</comment>
<dbReference type="GO" id="GO:0006355">
    <property type="term" value="P:regulation of DNA-templated transcription"/>
    <property type="evidence" value="ECO:0007669"/>
    <property type="project" value="InterPro"/>
</dbReference>
<accession>A0A515D843</accession>
<dbReference type="Gene3D" id="3.30.50.10">
    <property type="entry name" value="Erythroid Transcription Factor GATA-1, subunit A"/>
    <property type="match status" value="1"/>
</dbReference>
<dbReference type="RefSeq" id="WP_142817734.1">
    <property type="nucleotide sequence ID" value="NZ_CP035503.1"/>
</dbReference>
<comment type="similarity">
    <text evidence="3">Belongs to the DNA gyrase inhibitor YacG family.</text>
</comment>
<dbReference type="InterPro" id="IPR013088">
    <property type="entry name" value="Znf_NHR/GATA"/>
</dbReference>
<dbReference type="GO" id="GO:0008657">
    <property type="term" value="F:DNA topoisomerase type II (double strand cut, ATP-hydrolyzing) inhibitor activity"/>
    <property type="evidence" value="ECO:0007669"/>
    <property type="project" value="UniProtKB-UniRule"/>
</dbReference>
<dbReference type="HAMAP" id="MF_00649">
    <property type="entry name" value="DNA_gyrase_inhibitor_YacG"/>
    <property type="match status" value="1"/>
</dbReference>
<sequence>MQQASPPPKLVTCPTCGGDSVYAPSNRYRPFCSERCKNMDLGAWASERFRMPTQDAPDDAVFGDARRDDS</sequence>
<comment type="cofactor">
    <cofactor evidence="3">
        <name>Zn(2+)</name>
        <dbReference type="ChEBI" id="CHEBI:29105"/>
    </cofactor>
    <text evidence="3">Binds 1 zinc ion.</text>
</comment>
<keyword evidence="2 3" id="KW-0862">Zinc</keyword>
<organism evidence="4 5">
    <name type="scientific">Rhodoferax sediminis</name>
    <dbReference type="NCBI Taxonomy" id="2509614"/>
    <lineage>
        <taxon>Bacteria</taxon>
        <taxon>Pseudomonadati</taxon>
        <taxon>Pseudomonadota</taxon>
        <taxon>Betaproteobacteria</taxon>
        <taxon>Burkholderiales</taxon>
        <taxon>Comamonadaceae</taxon>
        <taxon>Rhodoferax</taxon>
    </lineage>
</organism>
<dbReference type="GO" id="GO:0008270">
    <property type="term" value="F:zinc ion binding"/>
    <property type="evidence" value="ECO:0007669"/>
    <property type="project" value="UniProtKB-UniRule"/>
</dbReference>
<dbReference type="AlphaFoldDB" id="A0A515D843"/>
<evidence type="ECO:0000256" key="1">
    <source>
        <dbReference type="ARBA" id="ARBA00022723"/>
    </source>
</evidence>
<dbReference type="InterPro" id="IPR005584">
    <property type="entry name" value="DNA_gyrase_inhibitor_YacG"/>
</dbReference>
<feature type="binding site" evidence="3">
    <location>
        <position position="16"/>
    </location>
    <ligand>
        <name>Zn(2+)</name>
        <dbReference type="ChEBI" id="CHEBI:29105"/>
    </ligand>
</feature>
<protein>
    <recommendedName>
        <fullName evidence="3">DNA gyrase inhibitor YacG</fullName>
    </recommendedName>
</protein>
<feature type="binding site" evidence="3">
    <location>
        <position position="13"/>
    </location>
    <ligand>
        <name>Zn(2+)</name>
        <dbReference type="ChEBI" id="CHEBI:29105"/>
    </ligand>
</feature>
<dbReference type="EMBL" id="CP035503">
    <property type="protein sequence ID" value="QDL36566.1"/>
    <property type="molecule type" value="Genomic_DNA"/>
</dbReference>
<evidence type="ECO:0000313" key="5">
    <source>
        <dbReference type="Proteomes" id="UP000316798"/>
    </source>
</evidence>
<dbReference type="Pfam" id="PF03884">
    <property type="entry name" value="YacG"/>
    <property type="match status" value="1"/>
</dbReference>
<dbReference type="KEGG" id="rhf:EUB48_04075"/>
<proteinExistence type="inferred from homology"/>
<evidence type="ECO:0000256" key="2">
    <source>
        <dbReference type="ARBA" id="ARBA00022833"/>
    </source>
</evidence>
<name>A0A515D843_9BURK</name>
<evidence type="ECO:0000256" key="3">
    <source>
        <dbReference type="HAMAP-Rule" id="MF_00649"/>
    </source>
</evidence>
<reference evidence="4 5" key="1">
    <citation type="submission" date="2019-01" db="EMBL/GenBank/DDBJ databases">
        <title>Genomic insights into a novel species Rhodoferax sp.</title>
        <authorList>
            <person name="Jin L."/>
        </authorList>
    </citation>
    <scope>NUCLEOTIDE SEQUENCE [LARGE SCALE GENOMIC DNA]</scope>
    <source>
        <strain evidence="4 5">CHu59-6-5</strain>
    </source>
</reference>
<dbReference type="SUPFAM" id="SSF57716">
    <property type="entry name" value="Glucocorticoid receptor-like (DNA-binding domain)"/>
    <property type="match status" value="1"/>
</dbReference>
<feature type="binding site" evidence="3">
    <location>
        <position position="32"/>
    </location>
    <ligand>
        <name>Zn(2+)</name>
        <dbReference type="ChEBI" id="CHEBI:29105"/>
    </ligand>
</feature>